<dbReference type="PANTHER" id="PTHR31528">
    <property type="entry name" value="4-AMINO-5-HYDROXYMETHYL-2-METHYLPYRIMIDINE PHOSPHATE SYNTHASE THI11-RELATED"/>
    <property type="match status" value="1"/>
</dbReference>
<feature type="domain" description="SsuA/THI5-like" evidence="1">
    <location>
        <begin position="37"/>
        <end position="237"/>
    </location>
</feature>
<evidence type="ECO:0000313" key="2">
    <source>
        <dbReference type="EMBL" id="MBB6507259.1"/>
    </source>
</evidence>
<name>A0A7X0MQA0_9HYPH</name>
<dbReference type="Pfam" id="PF09084">
    <property type="entry name" value="NMT1"/>
    <property type="match status" value="1"/>
</dbReference>
<evidence type="ECO:0000313" key="3">
    <source>
        <dbReference type="Proteomes" id="UP000585437"/>
    </source>
</evidence>
<dbReference type="AlphaFoldDB" id="A0A7X0MQA0"/>
<reference evidence="2 3" key="1">
    <citation type="submission" date="2020-08" db="EMBL/GenBank/DDBJ databases">
        <title>The Agave Microbiome: Exploring the role of microbial communities in plant adaptations to desert environments.</title>
        <authorList>
            <person name="Partida-Martinez L.P."/>
        </authorList>
    </citation>
    <scope>NUCLEOTIDE SEQUENCE [LARGE SCALE GENOMIC DNA]</scope>
    <source>
        <strain evidence="2 3">AS3.12</strain>
    </source>
</reference>
<proteinExistence type="predicted"/>
<dbReference type="PROSITE" id="PS51257">
    <property type="entry name" value="PROKAR_LIPOPROTEIN"/>
    <property type="match status" value="1"/>
</dbReference>
<comment type="caution">
    <text evidence="2">The sequence shown here is derived from an EMBL/GenBank/DDBJ whole genome shotgun (WGS) entry which is preliminary data.</text>
</comment>
<organism evidence="2 3">
    <name type="scientific">Rhizobium soli</name>
    <dbReference type="NCBI Taxonomy" id="424798"/>
    <lineage>
        <taxon>Bacteria</taxon>
        <taxon>Pseudomonadati</taxon>
        <taxon>Pseudomonadota</taxon>
        <taxon>Alphaproteobacteria</taxon>
        <taxon>Hyphomicrobiales</taxon>
        <taxon>Rhizobiaceae</taxon>
        <taxon>Rhizobium/Agrobacterium group</taxon>
        <taxon>Rhizobium</taxon>
    </lineage>
</organism>
<dbReference type="PANTHER" id="PTHR31528:SF3">
    <property type="entry name" value="THIAMINE BIOSYNTHESIS PROTEIN HI_0357-RELATED"/>
    <property type="match status" value="1"/>
</dbReference>
<dbReference type="InterPro" id="IPR027939">
    <property type="entry name" value="NMT1/THI5"/>
</dbReference>
<dbReference type="InterPro" id="IPR015168">
    <property type="entry name" value="SsuA/THI5"/>
</dbReference>
<dbReference type="SUPFAM" id="SSF53850">
    <property type="entry name" value="Periplasmic binding protein-like II"/>
    <property type="match status" value="1"/>
</dbReference>
<evidence type="ECO:0000259" key="1">
    <source>
        <dbReference type="Pfam" id="PF09084"/>
    </source>
</evidence>
<sequence>MHIRLKTASIIAILAGCSEEALAADKVRFGTDWLAQADHGGFYQALADGTYAKHGLDVEIIPGGPNAANQALLTSGKIDFYLGTPQNVINATVDGSPLVDIAAIYQKAPQILMAHPGVETFQDLTRLADIFMSAGGYESYFAWMLASFQGFSEEQYRPYNGSLTPFLTNTHSAQQGLLTSEPYSVQLQAGWLPKVFLLADQGYKPYAQTITVRPSLIADRPDVIQRFIDATIEGWNTYLYGDNHSANELIKIENPDMTDELLAYALNVMRQYGLVDNDETEKTGIGCITEERYRSFFDTLVAAETISANFDYRRVFDAQFVCKGVGVAFRR</sequence>
<dbReference type="Gene3D" id="3.40.190.10">
    <property type="entry name" value="Periplasmic binding protein-like II"/>
    <property type="match status" value="2"/>
</dbReference>
<dbReference type="EMBL" id="JACHBU010000001">
    <property type="protein sequence ID" value="MBB6507259.1"/>
    <property type="molecule type" value="Genomic_DNA"/>
</dbReference>
<dbReference type="GO" id="GO:0009228">
    <property type="term" value="P:thiamine biosynthetic process"/>
    <property type="evidence" value="ECO:0007669"/>
    <property type="project" value="InterPro"/>
</dbReference>
<keyword evidence="3" id="KW-1185">Reference proteome</keyword>
<dbReference type="RefSeq" id="WP_184653740.1">
    <property type="nucleotide sequence ID" value="NZ_JACHBU010000001.1"/>
</dbReference>
<gene>
    <name evidence="2" type="ORF">F4695_000578</name>
</gene>
<protein>
    <submittedName>
        <fullName evidence="2">NitT/TauT family transport system substrate-binding protein</fullName>
    </submittedName>
</protein>
<accession>A0A7X0MQA0</accession>
<dbReference type="Proteomes" id="UP000585437">
    <property type="component" value="Unassembled WGS sequence"/>
</dbReference>